<evidence type="ECO:0000313" key="2">
    <source>
        <dbReference type="Proteomes" id="UP001518680"/>
    </source>
</evidence>
<accession>A0ABS1Y848</accession>
<name>A0ABS1Y848_9CORY</name>
<keyword evidence="2" id="KW-1185">Reference proteome</keyword>
<reference evidence="1 2" key="1">
    <citation type="submission" date="2021-01" db="EMBL/GenBank/DDBJ databases">
        <title>Complete genome sequences of Corynebacterium macginleyi strains isolated from infectious keratitis.</title>
        <authorList>
            <person name="Sagerfors S."/>
            <person name="Poehlein A."/>
            <person name="Soderquist B."/>
            <person name="Bruggemann H."/>
        </authorList>
    </citation>
    <scope>NUCLEOTIDE SEQUENCE [LARGE SCALE GENOMIC DNA]</scope>
    <source>
        <strain evidence="1 2">12T220</strain>
    </source>
</reference>
<dbReference type="RefSeq" id="WP_200449283.1">
    <property type="nucleotide sequence ID" value="NZ_JAACBX020000002.1"/>
</dbReference>
<gene>
    <name evidence="1" type="ORF">GWO63_010080</name>
</gene>
<evidence type="ECO:0000313" key="1">
    <source>
        <dbReference type="EMBL" id="MBM0244575.1"/>
    </source>
</evidence>
<comment type="caution">
    <text evidence="1">The sequence shown here is derived from an EMBL/GenBank/DDBJ whole genome shotgun (WGS) entry which is preliminary data.</text>
</comment>
<dbReference type="EMBL" id="JAACBX020000002">
    <property type="protein sequence ID" value="MBM0244575.1"/>
    <property type="molecule type" value="Genomic_DNA"/>
</dbReference>
<dbReference type="Proteomes" id="UP001518680">
    <property type="component" value="Unassembled WGS sequence"/>
</dbReference>
<protein>
    <submittedName>
        <fullName evidence="1">Uncharacterized protein</fullName>
    </submittedName>
</protein>
<proteinExistence type="predicted"/>
<organism evidence="1 2">
    <name type="scientific">Corynebacterium macginleyi</name>
    <dbReference type="NCBI Taxonomy" id="38290"/>
    <lineage>
        <taxon>Bacteria</taxon>
        <taxon>Bacillati</taxon>
        <taxon>Actinomycetota</taxon>
        <taxon>Actinomycetes</taxon>
        <taxon>Mycobacteriales</taxon>
        <taxon>Corynebacteriaceae</taxon>
        <taxon>Corynebacterium</taxon>
    </lineage>
</organism>
<sequence>MIKSETALILQEEYDHFIRCGISRPLTLIRLADAYQVSQRTVEYSVSPLARNRVRRQVQAA</sequence>